<evidence type="ECO:0000313" key="2">
    <source>
        <dbReference type="Proteomes" id="UP000829196"/>
    </source>
</evidence>
<keyword evidence="2" id="KW-1185">Reference proteome</keyword>
<comment type="caution">
    <text evidence="1">The sequence shown here is derived from an EMBL/GenBank/DDBJ whole genome shotgun (WGS) entry which is preliminary data.</text>
</comment>
<sequence length="70" mass="8108">MNGWSSGESPWYSGLLELDRLSEAVEDSVDVYFNRFVVFSIWLVERREENVDLSLGVVSKIMINFRIVHA</sequence>
<reference evidence="1" key="1">
    <citation type="journal article" date="2022" name="Front. Genet.">
        <title>Chromosome-Scale Assembly of the Dendrobium nobile Genome Provides Insights Into the Molecular Mechanism of the Biosynthesis of the Medicinal Active Ingredient of Dendrobium.</title>
        <authorList>
            <person name="Xu Q."/>
            <person name="Niu S.-C."/>
            <person name="Li K.-L."/>
            <person name="Zheng P.-J."/>
            <person name="Zhang X.-J."/>
            <person name="Jia Y."/>
            <person name="Liu Y."/>
            <person name="Niu Y.-X."/>
            <person name="Yu L.-H."/>
            <person name="Chen D.-F."/>
            <person name="Zhang G.-Q."/>
        </authorList>
    </citation>
    <scope>NUCLEOTIDE SEQUENCE</scope>
    <source>
        <tissue evidence="1">Leaf</tissue>
    </source>
</reference>
<protein>
    <submittedName>
        <fullName evidence="1">Uncharacterized protein</fullName>
    </submittedName>
</protein>
<name>A0A8T3A8R4_DENNO</name>
<dbReference type="AlphaFoldDB" id="A0A8T3A8R4"/>
<gene>
    <name evidence="1" type="ORF">KFK09_026665</name>
</gene>
<dbReference type="Proteomes" id="UP000829196">
    <property type="component" value="Unassembled WGS sequence"/>
</dbReference>
<evidence type="ECO:0000313" key="1">
    <source>
        <dbReference type="EMBL" id="KAI0492394.1"/>
    </source>
</evidence>
<organism evidence="1 2">
    <name type="scientific">Dendrobium nobile</name>
    <name type="common">Orchid</name>
    <dbReference type="NCBI Taxonomy" id="94219"/>
    <lineage>
        <taxon>Eukaryota</taxon>
        <taxon>Viridiplantae</taxon>
        <taxon>Streptophyta</taxon>
        <taxon>Embryophyta</taxon>
        <taxon>Tracheophyta</taxon>
        <taxon>Spermatophyta</taxon>
        <taxon>Magnoliopsida</taxon>
        <taxon>Liliopsida</taxon>
        <taxon>Asparagales</taxon>
        <taxon>Orchidaceae</taxon>
        <taxon>Epidendroideae</taxon>
        <taxon>Malaxideae</taxon>
        <taxon>Dendrobiinae</taxon>
        <taxon>Dendrobium</taxon>
    </lineage>
</organism>
<dbReference type="EMBL" id="JAGYWB010000018">
    <property type="protein sequence ID" value="KAI0492394.1"/>
    <property type="molecule type" value="Genomic_DNA"/>
</dbReference>
<accession>A0A8T3A8R4</accession>
<proteinExistence type="predicted"/>